<evidence type="ECO:0000259" key="10">
    <source>
        <dbReference type="Pfam" id="PF14537"/>
    </source>
</evidence>
<evidence type="ECO:0000256" key="6">
    <source>
        <dbReference type="ARBA" id="ARBA00022982"/>
    </source>
</evidence>
<reference evidence="11 12" key="1">
    <citation type="journal article" date="2021" name="Microbiol. Spectr.">
        <title>A Single Bacterium Capable of Oxidation and Reduction of Iron at Circumneutral pH.</title>
        <authorList>
            <person name="Kato S."/>
            <person name="Ohkuma M."/>
        </authorList>
    </citation>
    <scope>NUCLEOTIDE SEQUENCE [LARGE SCALE GENOMIC DNA]</scope>
    <source>
        <strain evidence="11 12">MIZ03</strain>
    </source>
</reference>
<dbReference type="InterPro" id="IPR020942">
    <property type="entry name" value="Cyt_c_III_dom"/>
</dbReference>
<gene>
    <name evidence="11" type="ORF">MIZ03_0730</name>
</gene>
<dbReference type="InterPro" id="IPR012286">
    <property type="entry name" value="Tetrahaem_cytochrome"/>
</dbReference>
<keyword evidence="8" id="KW-0472">Membrane</keyword>
<evidence type="ECO:0000256" key="3">
    <source>
        <dbReference type="ARBA" id="ARBA00022448"/>
    </source>
</evidence>
<evidence type="ECO:0008006" key="13">
    <source>
        <dbReference type="Google" id="ProtNLM"/>
    </source>
</evidence>
<accession>A0ABN6D4T2</accession>
<evidence type="ECO:0000256" key="2">
    <source>
        <dbReference type="ARBA" id="ARBA00004196"/>
    </source>
</evidence>
<evidence type="ECO:0000256" key="1">
    <source>
        <dbReference type="ARBA" id="ARBA00001926"/>
    </source>
</evidence>
<keyword evidence="6" id="KW-0249">Electron transport</keyword>
<keyword evidence="8" id="KW-1133">Transmembrane helix</keyword>
<evidence type="ECO:0000259" key="9">
    <source>
        <dbReference type="Pfam" id="PF02085"/>
    </source>
</evidence>
<dbReference type="Pfam" id="PF02085">
    <property type="entry name" value="Cytochrom_CIII"/>
    <property type="match status" value="1"/>
</dbReference>
<dbReference type="SUPFAM" id="SSF48695">
    <property type="entry name" value="Multiheme cytochromes"/>
    <property type="match status" value="1"/>
</dbReference>
<dbReference type="InterPro" id="IPR036280">
    <property type="entry name" value="Multihaem_cyt_sf"/>
</dbReference>
<keyword evidence="8" id="KW-0812">Transmembrane</keyword>
<dbReference type="EMBL" id="AP024238">
    <property type="protein sequence ID" value="BCO25851.1"/>
    <property type="molecule type" value="Genomic_DNA"/>
</dbReference>
<keyword evidence="5" id="KW-0479">Metal-binding</keyword>
<name>A0ABN6D4T2_9BURK</name>
<evidence type="ECO:0000313" key="12">
    <source>
        <dbReference type="Proteomes" id="UP000824366"/>
    </source>
</evidence>
<keyword evidence="7" id="KW-0408">Iron</keyword>
<evidence type="ECO:0000313" key="11">
    <source>
        <dbReference type="EMBL" id="BCO25851.1"/>
    </source>
</evidence>
<protein>
    <recommendedName>
        <fullName evidence="13">Class III cytochrome C family protein</fullName>
    </recommendedName>
</protein>
<evidence type="ECO:0000256" key="7">
    <source>
        <dbReference type="ARBA" id="ARBA00023004"/>
    </source>
</evidence>
<keyword evidence="3" id="KW-0813">Transport</keyword>
<evidence type="ECO:0000256" key="4">
    <source>
        <dbReference type="ARBA" id="ARBA00022617"/>
    </source>
</evidence>
<evidence type="ECO:0000256" key="8">
    <source>
        <dbReference type="SAM" id="Phobius"/>
    </source>
</evidence>
<dbReference type="Gene3D" id="3.90.10.10">
    <property type="entry name" value="Cytochrome C3"/>
    <property type="match status" value="2"/>
</dbReference>
<feature type="domain" description="Tetrahaem cytochrome" evidence="10">
    <location>
        <begin position="125"/>
        <end position="196"/>
    </location>
</feature>
<sequence length="246" mass="27691">MSKILKIILACNLMILAALTFIYPELMVGPGQLIPAHKALEGDCFACHAPLTGVNSGRCVSCHISADIGRRTTQGMPLKKPSTKTAFHQELNSQDCVACHSDHAGVKRFARQRKFDHSLLKTTTRNQCQNCHKTPVDGLHKQITGNCLQCHNQNQWTPATFDHNKYFVLDSDHNASCVTCHVRNDYSRFTCYSCHEHTPDNIRRKHIKEGISKYEDCVECHRSANEHDIRGRGEGGGRDGREHEED</sequence>
<dbReference type="Pfam" id="PF14537">
    <property type="entry name" value="Cytochrom_c3_2"/>
    <property type="match status" value="1"/>
</dbReference>
<feature type="transmembrane region" description="Helical" evidence="8">
    <location>
        <begin position="7"/>
        <end position="24"/>
    </location>
</feature>
<keyword evidence="4" id="KW-0349">Heme</keyword>
<evidence type="ECO:0000256" key="5">
    <source>
        <dbReference type="ARBA" id="ARBA00022723"/>
    </source>
</evidence>
<keyword evidence="12" id="KW-1185">Reference proteome</keyword>
<comment type="subcellular location">
    <subcellularLocation>
        <location evidence="2">Cell envelope</location>
    </subcellularLocation>
</comment>
<dbReference type="RefSeq" id="WP_223908278.1">
    <property type="nucleotide sequence ID" value="NZ_AP024238.1"/>
</dbReference>
<organism evidence="11 12">
    <name type="scientific">Rhodoferax lithotrophicus</name>
    <dbReference type="NCBI Taxonomy" id="2798804"/>
    <lineage>
        <taxon>Bacteria</taxon>
        <taxon>Pseudomonadati</taxon>
        <taxon>Pseudomonadota</taxon>
        <taxon>Betaproteobacteria</taxon>
        <taxon>Burkholderiales</taxon>
        <taxon>Comamonadaceae</taxon>
        <taxon>Rhodoferax</taxon>
    </lineage>
</organism>
<dbReference type="Proteomes" id="UP000824366">
    <property type="component" value="Chromosome"/>
</dbReference>
<comment type="cofactor">
    <cofactor evidence="1">
        <name>heme c</name>
        <dbReference type="ChEBI" id="CHEBI:61717"/>
    </cofactor>
</comment>
<feature type="domain" description="Class III cytochrome C" evidence="9">
    <location>
        <begin position="37"/>
        <end position="105"/>
    </location>
</feature>
<proteinExistence type="predicted"/>